<dbReference type="Proteomes" id="UP000230069">
    <property type="component" value="Unassembled WGS sequence"/>
</dbReference>
<proteinExistence type="predicted"/>
<reference evidence="1 2" key="1">
    <citation type="submission" date="2017-09" db="EMBL/GenBank/DDBJ databases">
        <title>WGS assembly of Aquilegia coerulea Goldsmith.</title>
        <authorList>
            <person name="Hodges S."/>
            <person name="Kramer E."/>
            <person name="Nordborg M."/>
            <person name="Tomkins J."/>
            <person name="Borevitz J."/>
            <person name="Derieg N."/>
            <person name="Yan J."/>
            <person name="Mihaltcheva S."/>
            <person name="Hayes R.D."/>
            <person name="Rokhsar D."/>
        </authorList>
    </citation>
    <scope>NUCLEOTIDE SEQUENCE [LARGE SCALE GENOMIC DNA]</scope>
    <source>
        <strain evidence="2">cv. Goldsmith</strain>
    </source>
</reference>
<protein>
    <submittedName>
        <fullName evidence="1">Uncharacterized protein</fullName>
    </submittedName>
</protein>
<gene>
    <name evidence="1" type="ORF">AQUCO_01300802v1</name>
</gene>
<dbReference type="EMBL" id="KZ305030">
    <property type="protein sequence ID" value="PIA50305.1"/>
    <property type="molecule type" value="Genomic_DNA"/>
</dbReference>
<sequence length="82" mass="9425">MGPAYRIIISPIFTSGQDQSELWISRRLFRRIPSNPEHNLQLCKRVGACKSRGKLKTVRSFTETPLPCHITQKEHQANNAHK</sequence>
<dbReference type="OrthoDB" id="10021397at2759"/>
<accession>A0A2G5E3H3</accession>
<organism evidence="1 2">
    <name type="scientific">Aquilegia coerulea</name>
    <name type="common">Rocky mountain columbine</name>
    <dbReference type="NCBI Taxonomy" id="218851"/>
    <lineage>
        <taxon>Eukaryota</taxon>
        <taxon>Viridiplantae</taxon>
        <taxon>Streptophyta</taxon>
        <taxon>Embryophyta</taxon>
        <taxon>Tracheophyta</taxon>
        <taxon>Spermatophyta</taxon>
        <taxon>Magnoliopsida</taxon>
        <taxon>Ranunculales</taxon>
        <taxon>Ranunculaceae</taxon>
        <taxon>Thalictroideae</taxon>
        <taxon>Aquilegia</taxon>
    </lineage>
</organism>
<dbReference type="InParanoid" id="A0A2G5E3H3"/>
<name>A0A2G5E3H3_AQUCA</name>
<keyword evidence="2" id="KW-1185">Reference proteome</keyword>
<evidence type="ECO:0000313" key="2">
    <source>
        <dbReference type="Proteomes" id="UP000230069"/>
    </source>
</evidence>
<evidence type="ECO:0000313" key="1">
    <source>
        <dbReference type="EMBL" id="PIA50305.1"/>
    </source>
</evidence>
<dbReference type="AlphaFoldDB" id="A0A2G5E3H3"/>